<sequence>MVPGFLLLHSPSLGPASMEPLAEAVSAHGRVTAVPSSAGVARGAPPYWPRLVEAACGGAPDGPLIVVAHSNAGLFVPLIVAELGGRAAGCAFVDASIPPPSGDVPAAEEEFLPFLRDLADERGVLPRWTDWWPPEDTAALFPDPLLRHAPAPPRRTRSGGRMADRRVPRPVRPIRSHAARAADRWIAAPGG</sequence>
<dbReference type="RefSeq" id="WP_093259730.1">
    <property type="nucleotide sequence ID" value="NZ_FNKK01000002.1"/>
</dbReference>
<dbReference type="AlphaFoldDB" id="A0A1H1FTR9"/>
<keyword evidence="3" id="KW-1185">Reference proteome</keyword>
<dbReference type="Proteomes" id="UP000217103">
    <property type="component" value="Unassembled WGS sequence"/>
</dbReference>
<dbReference type="SUPFAM" id="SSF53474">
    <property type="entry name" value="alpha/beta-Hydrolases"/>
    <property type="match status" value="1"/>
</dbReference>
<dbReference type="InterPro" id="IPR029058">
    <property type="entry name" value="AB_hydrolase_fold"/>
</dbReference>
<feature type="region of interest" description="Disordered" evidence="1">
    <location>
        <begin position="143"/>
        <end position="191"/>
    </location>
</feature>
<feature type="compositionally biased region" description="Basic residues" evidence="1">
    <location>
        <begin position="168"/>
        <end position="178"/>
    </location>
</feature>
<evidence type="ECO:0000313" key="3">
    <source>
        <dbReference type="Proteomes" id="UP000217103"/>
    </source>
</evidence>
<evidence type="ECO:0000256" key="1">
    <source>
        <dbReference type="SAM" id="MobiDB-lite"/>
    </source>
</evidence>
<proteinExistence type="predicted"/>
<gene>
    <name evidence="2" type="ORF">SAMN04489764_3182</name>
</gene>
<dbReference type="Gene3D" id="3.40.50.1820">
    <property type="entry name" value="alpha/beta hydrolase"/>
    <property type="match status" value="1"/>
</dbReference>
<dbReference type="STRING" id="35622.SAMN04489764_3182"/>
<reference evidence="2 3" key="1">
    <citation type="submission" date="2016-10" db="EMBL/GenBank/DDBJ databases">
        <authorList>
            <person name="de Groot N.N."/>
        </authorList>
    </citation>
    <scope>NUCLEOTIDE SEQUENCE [LARGE SCALE GENOMIC DNA]</scope>
    <source>
        <strain evidence="2 3">DSM 43794</strain>
    </source>
</reference>
<name>A0A1H1FTR9_9ACTN</name>
<dbReference type="EMBL" id="FNKK01000002">
    <property type="protein sequence ID" value="SDR04387.1"/>
    <property type="molecule type" value="Genomic_DNA"/>
</dbReference>
<organism evidence="2 3">
    <name type="scientific">Thermostaphylospora chromogena</name>
    <dbReference type="NCBI Taxonomy" id="35622"/>
    <lineage>
        <taxon>Bacteria</taxon>
        <taxon>Bacillati</taxon>
        <taxon>Actinomycetota</taxon>
        <taxon>Actinomycetes</taxon>
        <taxon>Streptosporangiales</taxon>
        <taxon>Thermomonosporaceae</taxon>
        <taxon>Thermostaphylospora</taxon>
    </lineage>
</organism>
<evidence type="ECO:0000313" key="2">
    <source>
        <dbReference type="EMBL" id="SDR04387.1"/>
    </source>
</evidence>
<protein>
    <recommendedName>
        <fullName evidence="4">Alpha/beta hydrolase family protein</fullName>
    </recommendedName>
</protein>
<accession>A0A1H1FTR9</accession>
<dbReference type="OrthoDB" id="2972445at2"/>
<evidence type="ECO:0008006" key="4">
    <source>
        <dbReference type="Google" id="ProtNLM"/>
    </source>
</evidence>